<dbReference type="EMBL" id="LLZG01000243">
    <property type="protein sequence ID" value="KUL31862.1"/>
    <property type="molecule type" value="Genomic_DNA"/>
</dbReference>
<evidence type="ECO:0000313" key="2">
    <source>
        <dbReference type="Proteomes" id="UP000053923"/>
    </source>
</evidence>
<gene>
    <name evidence="1" type="ORF">ADL12_24595</name>
</gene>
<name>A0A101JRT4_9ACTN</name>
<dbReference type="AlphaFoldDB" id="A0A101JRT4"/>
<accession>A0A101JRT4</accession>
<proteinExistence type="predicted"/>
<dbReference type="Proteomes" id="UP000053923">
    <property type="component" value="Unassembled WGS sequence"/>
</dbReference>
<organism evidence="1 2">
    <name type="scientific">Streptomyces regalis</name>
    <dbReference type="NCBI Taxonomy" id="68262"/>
    <lineage>
        <taxon>Bacteria</taxon>
        <taxon>Bacillati</taxon>
        <taxon>Actinomycetota</taxon>
        <taxon>Actinomycetes</taxon>
        <taxon>Kitasatosporales</taxon>
        <taxon>Streptomycetaceae</taxon>
        <taxon>Streptomyces</taxon>
    </lineage>
</organism>
<sequence length="166" mass="18536">MATSATVVLAAAADCGTSQQCNVNPPPGFQGTGWAPAAVPRGVQAALNYWRQMSWPNWRNVGQRGAAFQVENYHDQRGNHHEGWIETGGQYQDHGDRLRTFLNIGYGGRAENYQGTFQEYYGSVYPSNPERSHISTGNFRIVRAINTGDVFVSIDHYSTFRYVGRM</sequence>
<reference evidence="2" key="1">
    <citation type="submission" date="2015-10" db="EMBL/GenBank/DDBJ databases">
        <authorList>
            <person name="Ju K.-S."/>
            <person name="Doroghazi J.R."/>
            <person name="Metcalf W.W."/>
        </authorList>
    </citation>
    <scope>NUCLEOTIDE SEQUENCE [LARGE SCALE GENOMIC DNA]</scope>
    <source>
        <strain evidence="2">NRRL 3151</strain>
    </source>
</reference>
<evidence type="ECO:0000313" key="1">
    <source>
        <dbReference type="EMBL" id="KUL31862.1"/>
    </source>
</evidence>
<comment type="caution">
    <text evidence="1">The sequence shown here is derived from an EMBL/GenBank/DDBJ whole genome shotgun (WGS) entry which is preliminary data.</text>
</comment>
<protein>
    <submittedName>
        <fullName evidence="1">Uncharacterized protein</fullName>
    </submittedName>
</protein>
<keyword evidence="2" id="KW-1185">Reference proteome</keyword>